<dbReference type="InterPro" id="IPR052349">
    <property type="entry name" value="Metallo-hydrolase_Enzymes"/>
</dbReference>
<dbReference type="Pfam" id="PF07969">
    <property type="entry name" value="Amidohydro_3"/>
    <property type="match status" value="1"/>
</dbReference>
<dbReference type="EMBL" id="MZXW01000057">
    <property type="protein sequence ID" value="RXT33373.1"/>
    <property type="molecule type" value="Genomic_DNA"/>
</dbReference>
<dbReference type="Proteomes" id="UP000290819">
    <property type="component" value="Unassembled WGS sequence"/>
</dbReference>
<keyword evidence="3" id="KW-1185">Reference proteome</keyword>
<gene>
    <name evidence="2" type="ORF">B5V03_40665</name>
</gene>
<evidence type="ECO:0000259" key="1">
    <source>
        <dbReference type="Pfam" id="PF07969"/>
    </source>
</evidence>
<dbReference type="CDD" id="cd01293">
    <property type="entry name" value="Bact_CD"/>
    <property type="match status" value="1"/>
</dbReference>
<dbReference type="GO" id="GO:0016814">
    <property type="term" value="F:hydrolase activity, acting on carbon-nitrogen (but not peptide) bonds, in cyclic amidines"/>
    <property type="evidence" value="ECO:0007669"/>
    <property type="project" value="TreeGrafter"/>
</dbReference>
<dbReference type="SUPFAM" id="SSF51556">
    <property type="entry name" value="Metallo-dependent hydrolases"/>
    <property type="match status" value="1"/>
</dbReference>
<dbReference type="Gene3D" id="2.30.40.10">
    <property type="entry name" value="Urease, subunit C, domain 1"/>
    <property type="match status" value="1"/>
</dbReference>
<dbReference type="PANTHER" id="PTHR32027:SF9">
    <property type="entry name" value="BLL3847 PROTEIN"/>
    <property type="match status" value="1"/>
</dbReference>
<evidence type="ECO:0000313" key="2">
    <source>
        <dbReference type="EMBL" id="RXT33373.1"/>
    </source>
</evidence>
<organism evidence="2 3">
    <name type="scientific">Bradyrhizobium betae</name>
    <dbReference type="NCBI Taxonomy" id="244734"/>
    <lineage>
        <taxon>Bacteria</taxon>
        <taxon>Pseudomonadati</taxon>
        <taxon>Pseudomonadota</taxon>
        <taxon>Alphaproteobacteria</taxon>
        <taxon>Hyphomicrobiales</taxon>
        <taxon>Nitrobacteraceae</taxon>
        <taxon>Bradyrhizobium</taxon>
    </lineage>
</organism>
<evidence type="ECO:0000313" key="3">
    <source>
        <dbReference type="Proteomes" id="UP000290819"/>
    </source>
</evidence>
<dbReference type="OrthoDB" id="9815027at2"/>
<dbReference type="InterPro" id="IPR011059">
    <property type="entry name" value="Metal-dep_hydrolase_composite"/>
</dbReference>
<reference evidence="2 3" key="1">
    <citation type="submission" date="2017-03" db="EMBL/GenBank/DDBJ databases">
        <authorList>
            <person name="Safronova V.I."/>
            <person name="Sazanova A.L."/>
            <person name="Chirak E.R."/>
        </authorList>
    </citation>
    <scope>NUCLEOTIDE SEQUENCE [LARGE SCALE GENOMIC DNA]</scope>
    <source>
        <strain evidence="2 3">Opo-243</strain>
    </source>
</reference>
<dbReference type="InterPro" id="IPR013108">
    <property type="entry name" value="Amidohydro_3"/>
</dbReference>
<name>A0A4Q1UGM8_9BRAD</name>
<sequence length="414" mass="43930">MRLELLLRGGRICREGASAPELLDIRIGKNGRISAIGRALPADGAEVMALEGRLVVPGLVDIHQHLDKSRTRALINNPAGTLEGAIAAYRGIAPTITAEDMIARALRTVENCSALGTVAIRTHTNIDPQTGLRGIEAMVAMRERCRDRMHIQVVAHLTGEAPSMLVESEEWLSAALALGADVIGGVPAYSREPLAFMELLFDTAERTGRPLDMHIDEHIDAGRVLFDALARMTRERGLAGRVVAGHSSALGAMPRDDALRTIDLLHEAGVAVVTLPAANLFLQGRSADRLVPRGLTRVGELIARGVPVAAASDNIQDAFVPTGSGDLLEIARWTLLAGHLGINDLGQAFDMVSRIPAGLMELDAGLRVGARADLLVARSDDVESLVAGGARERTVLFGGRVVASTFSVADTDHA</sequence>
<dbReference type="InterPro" id="IPR032466">
    <property type="entry name" value="Metal_Hydrolase"/>
</dbReference>
<dbReference type="AlphaFoldDB" id="A0A4Q1UGM8"/>
<comment type="caution">
    <text evidence="2">The sequence shown here is derived from an EMBL/GenBank/DDBJ whole genome shotgun (WGS) entry which is preliminary data.</text>
</comment>
<dbReference type="SUPFAM" id="SSF51338">
    <property type="entry name" value="Composite domain of metallo-dependent hydrolases"/>
    <property type="match status" value="1"/>
</dbReference>
<proteinExistence type="predicted"/>
<dbReference type="PANTHER" id="PTHR32027">
    <property type="entry name" value="CYTOSINE DEAMINASE"/>
    <property type="match status" value="1"/>
</dbReference>
<feature type="domain" description="Amidohydrolase 3" evidence="1">
    <location>
        <begin position="76"/>
        <end position="402"/>
    </location>
</feature>
<accession>A0A4Q1UGM8</accession>
<dbReference type="Gene3D" id="3.20.20.140">
    <property type="entry name" value="Metal-dependent hydrolases"/>
    <property type="match status" value="1"/>
</dbReference>
<protein>
    <recommendedName>
        <fullName evidence="1">Amidohydrolase 3 domain-containing protein</fullName>
    </recommendedName>
</protein>